<organism evidence="1">
    <name type="scientific">bioreactor metagenome</name>
    <dbReference type="NCBI Taxonomy" id="1076179"/>
    <lineage>
        <taxon>unclassified sequences</taxon>
        <taxon>metagenomes</taxon>
        <taxon>ecological metagenomes</taxon>
    </lineage>
</organism>
<comment type="caution">
    <text evidence="1">The sequence shown here is derived from an EMBL/GenBank/DDBJ whole genome shotgun (WGS) entry which is preliminary data.</text>
</comment>
<sequence length="42" mass="4867">MNSKDVFFDQLKTRLKDIRIEEGLYKDDVTLIGAAIYAFQSI</sequence>
<dbReference type="EMBL" id="VSSQ01063659">
    <property type="protein sequence ID" value="MPN16665.1"/>
    <property type="molecule type" value="Genomic_DNA"/>
</dbReference>
<name>A0A645FQG2_9ZZZZ</name>
<evidence type="ECO:0000313" key="1">
    <source>
        <dbReference type="EMBL" id="MPN16665.1"/>
    </source>
</evidence>
<protein>
    <submittedName>
        <fullName evidence="1">Uncharacterized protein</fullName>
    </submittedName>
</protein>
<gene>
    <name evidence="1" type="ORF">SDC9_164010</name>
</gene>
<dbReference type="AlphaFoldDB" id="A0A645FQG2"/>
<accession>A0A645FQG2</accession>
<proteinExistence type="predicted"/>
<reference evidence="1" key="1">
    <citation type="submission" date="2019-08" db="EMBL/GenBank/DDBJ databases">
        <authorList>
            <person name="Kucharzyk K."/>
            <person name="Murdoch R.W."/>
            <person name="Higgins S."/>
            <person name="Loffler F."/>
        </authorList>
    </citation>
    <scope>NUCLEOTIDE SEQUENCE</scope>
</reference>